<dbReference type="STRING" id="29563.SAMN02983006_00074"/>
<dbReference type="EMBL" id="FOTI01000001">
    <property type="protein sequence ID" value="SFL07344.1"/>
    <property type="molecule type" value="Genomic_DNA"/>
</dbReference>
<keyword evidence="3" id="KW-0804">Transcription</keyword>
<evidence type="ECO:0000256" key="1">
    <source>
        <dbReference type="ARBA" id="ARBA00023015"/>
    </source>
</evidence>
<dbReference type="AlphaFoldDB" id="A0A1I4ENT8"/>
<evidence type="ECO:0000259" key="4">
    <source>
        <dbReference type="PROSITE" id="PS50987"/>
    </source>
</evidence>
<dbReference type="InterPro" id="IPR051081">
    <property type="entry name" value="HTH_MetalResp_TranReg"/>
</dbReference>
<dbReference type="CDD" id="cd00090">
    <property type="entry name" value="HTH_ARSR"/>
    <property type="match status" value="1"/>
</dbReference>
<dbReference type="RefSeq" id="WP_089857917.1">
    <property type="nucleotide sequence ID" value="NZ_FOTI01000001.1"/>
</dbReference>
<dbReference type="Proteomes" id="UP000199006">
    <property type="component" value="Unassembled WGS sequence"/>
</dbReference>
<dbReference type="SMART" id="SM00418">
    <property type="entry name" value="HTH_ARSR"/>
    <property type="match status" value="1"/>
</dbReference>
<dbReference type="InterPro" id="IPR001845">
    <property type="entry name" value="HTH_ArsR_DNA-bd_dom"/>
</dbReference>
<gene>
    <name evidence="5" type="ORF">SAMN02983006_00074</name>
</gene>
<dbReference type="NCBIfam" id="NF033788">
    <property type="entry name" value="HTH_metalloreg"/>
    <property type="match status" value="1"/>
</dbReference>
<keyword evidence="2" id="KW-0238">DNA-binding</keyword>
<dbReference type="GO" id="GO:0003677">
    <property type="term" value="F:DNA binding"/>
    <property type="evidence" value="ECO:0007669"/>
    <property type="project" value="UniProtKB-KW"/>
</dbReference>
<proteinExistence type="predicted"/>
<feature type="domain" description="HTH arsR-type" evidence="4">
    <location>
        <begin position="1"/>
        <end position="95"/>
    </location>
</feature>
<dbReference type="InterPro" id="IPR011991">
    <property type="entry name" value="ArsR-like_HTH"/>
</dbReference>
<dbReference type="OrthoDB" id="9798835at2"/>
<organism evidence="5 6">
    <name type="scientific">Halanaerobium salsuginis</name>
    <dbReference type="NCBI Taxonomy" id="29563"/>
    <lineage>
        <taxon>Bacteria</taxon>
        <taxon>Bacillati</taxon>
        <taxon>Bacillota</taxon>
        <taxon>Clostridia</taxon>
        <taxon>Halanaerobiales</taxon>
        <taxon>Halanaerobiaceae</taxon>
        <taxon>Halanaerobium</taxon>
    </lineage>
</organism>
<sequence>MDLMKVLKALSHQNRIRILNLLQKQQLCVCEIENIMQINQSNASRHLNKLKQAGLIYSNQAAHWVYYYLNNKLIAEHTFLNNLFTEETLNLEICQLDELRLQKYNKSNLTCVNLSNDTSILDKI</sequence>
<dbReference type="PANTHER" id="PTHR33154">
    <property type="entry name" value="TRANSCRIPTIONAL REGULATOR, ARSR FAMILY"/>
    <property type="match status" value="1"/>
</dbReference>
<accession>A0A1I4ENT8</accession>
<keyword evidence="6" id="KW-1185">Reference proteome</keyword>
<evidence type="ECO:0000256" key="3">
    <source>
        <dbReference type="ARBA" id="ARBA00023163"/>
    </source>
</evidence>
<dbReference type="InterPro" id="IPR036388">
    <property type="entry name" value="WH-like_DNA-bd_sf"/>
</dbReference>
<dbReference type="PRINTS" id="PR00778">
    <property type="entry name" value="HTHARSR"/>
</dbReference>
<dbReference type="PANTHER" id="PTHR33154:SF18">
    <property type="entry name" value="ARSENICAL RESISTANCE OPERON REPRESSOR"/>
    <property type="match status" value="1"/>
</dbReference>
<dbReference type="SUPFAM" id="SSF46785">
    <property type="entry name" value="Winged helix' DNA-binding domain"/>
    <property type="match status" value="1"/>
</dbReference>
<evidence type="ECO:0000256" key="2">
    <source>
        <dbReference type="ARBA" id="ARBA00023125"/>
    </source>
</evidence>
<dbReference type="GO" id="GO:0003700">
    <property type="term" value="F:DNA-binding transcription factor activity"/>
    <property type="evidence" value="ECO:0007669"/>
    <property type="project" value="InterPro"/>
</dbReference>
<dbReference type="Pfam" id="PF01022">
    <property type="entry name" value="HTH_5"/>
    <property type="match status" value="1"/>
</dbReference>
<keyword evidence="1" id="KW-0805">Transcription regulation</keyword>
<evidence type="ECO:0000313" key="5">
    <source>
        <dbReference type="EMBL" id="SFL07344.1"/>
    </source>
</evidence>
<reference evidence="5 6" key="1">
    <citation type="submission" date="2016-10" db="EMBL/GenBank/DDBJ databases">
        <authorList>
            <person name="de Groot N.N."/>
        </authorList>
    </citation>
    <scope>NUCLEOTIDE SEQUENCE [LARGE SCALE GENOMIC DNA]</scope>
    <source>
        <strain evidence="5 6">ATCC 51327</strain>
    </source>
</reference>
<dbReference type="Gene3D" id="1.10.10.10">
    <property type="entry name" value="Winged helix-like DNA-binding domain superfamily/Winged helix DNA-binding domain"/>
    <property type="match status" value="1"/>
</dbReference>
<protein>
    <submittedName>
        <fullName evidence="5">Transcriptional regulator, ArsR family</fullName>
    </submittedName>
</protein>
<name>A0A1I4ENT8_9FIRM</name>
<dbReference type="PROSITE" id="PS50987">
    <property type="entry name" value="HTH_ARSR_2"/>
    <property type="match status" value="1"/>
</dbReference>
<dbReference type="InterPro" id="IPR036390">
    <property type="entry name" value="WH_DNA-bd_sf"/>
</dbReference>
<evidence type="ECO:0000313" key="6">
    <source>
        <dbReference type="Proteomes" id="UP000199006"/>
    </source>
</evidence>